<evidence type="ECO:0000313" key="2">
    <source>
        <dbReference type="EMBL" id="KCW63651.1"/>
    </source>
</evidence>
<evidence type="ECO:0000256" key="1">
    <source>
        <dbReference type="SAM" id="MobiDB-lite"/>
    </source>
</evidence>
<protein>
    <submittedName>
        <fullName evidence="2">Uncharacterized protein</fullName>
    </submittedName>
</protein>
<dbReference type="InParanoid" id="A0A059BCM7"/>
<dbReference type="AlphaFoldDB" id="A0A059BCM7"/>
<organism evidence="2">
    <name type="scientific">Eucalyptus grandis</name>
    <name type="common">Flooded gum</name>
    <dbReference type="NCBI Taxonomy" id="71139"/>
    <lineage>
        <taxon>Eukaryota</taxon>
        <taxon>Viridiplantae</taxon>
        <taxon>Streptophyta</taxon>
        <taxon>Embryophyta</taxon>
        <taxon>Tracheophyta</taxon>
        <taxon>Spermatophyta</taxon>
        <taxon>Magnoliopsida</taxon>
        <taxon>eudicotyledons</taxon>
        <taxon>Gunneridae</taxon>
        <taxon>Pentapetalae</taxon>
        <taxon>rosids</taxon>
        <taxon>malvids</taxon>
        <taxon>Myrtales</taxon>
        <taxon>Myrtaceae</taxon>
        <taxon>Myrtoideae</taxon>
        <taxon>Eucalypteae</taxon>
        <taxon>Eucalyptus</taxon>
    </lineage>
</organism>
<gene>
    <name evidence="2" type="ORF">EUGRSUZ_G01290</name>
</gene>
<feature type="compositionally biased region" description="Basic and acidic residues" evidence="1">
    <location>
        <begin position="59"/>
        <end position="69"/>
    </location>
</feature>
<name>A0A059BCM7_EUCGR</name>
<proteinExistence type="predicted"/>
<dbReference type="EMBL" id="KK198759">
    <property type="protein sequence ID" value="KCW63651.1"/>
    <property type="molecule type" value="Genomic_DNA"/>
</dbReference>
<sequence>MEYPEKWAKGECEFSYPDPNNRASASGFTLILEKECPMMQLLQNLESRRLSKVHGARSRLNEESVRERSSGGPIQISKYRNIDGKKG</sequence>
<accession>A0A059BCM7</accession>
<dbReference type="Gramene" id="KCW63651">
    <property type="protein sequence ID" value="KCW63651"/>
    <property type="gene ID" value="EUGRSUZ_G01290"/>
</dbReference>
<reference evidence="2" key="1">
    <citation type="submission" date="2013-07" db="EMBL/GenBank/DDBJ databases">
        <title>The genome of Eucalyptus grandis.</title>
        <authorList>
            <person name="Schmutz J."/>
            <person name="Hayes R."/>
            <person name="Myburg A."/>
            <person name="Tuskan G."/>
            <person name="Grattapaglia D."/>
            <person name="Rokhsar D.S."/>
        </authorList>
    </citation>
    <scope>NUCLEOTIDE SEQUENCE</scope>
    <source>
        <tissue evidence="2">Leaf extractions</tissue>
    </source>
</reference>
<feature type="region of interest" description="Disordered" evidence="1">
    <location>
        <begin position="52"/>
        <end position="87"/>
    </location>
</feature>